<feature type="region of interest" description="Disordered" evidence="1">
    <location>
        <begin position="201"/>
        <end position="223"/>
    </location>
</feature>
<organism evidence="3 4">
    <name type="scientific">Mesorhizobium prunaredense</name>
    <dbReference type="NCBI Taxonomy" id="1631249"/>
    <lineage>
        <taxon>Bacteria</taxon>
        <taxon>Pseudomonadati</taxon>
        <taxon>Pseudomonadota</taxon>
        <taxon>Alphaproteobacteria</taxon>
        <taxon>Hyphomicrobiales</taxon>
        <taxon>Phyllobacteriaceae</taxon>
        <taxon>Mesorhizobium</taxon>
    </lineage>
</organism>
<name>A0A1R3VA68_9HYPH</name>
<accession>A0A1R3VA68</accession>
<dbReference type="RefSeq" id="WP_077380056.1">
    <property type="nucleotide sequence ID" value="NZ_FTPD01000023.1"/>
</dbReference>
<gene>
    <name evidence="3" type="ORF">BQ8794_30227</name>
</gene>
<keyword evidence="3" id="KW-0449">Lipoprotein</keyword>
<feature type="signal peptide" evidence="2">
    <location>
        <begin position="1"/>
        <end position="17"/>
    </location>
</feature>
<keyword evidence="2" id="KW-0732">Signal</keyword>
<proteinExistence type="predicted"/>
<protein>
    <submittedName>
        <fullName evidence="3">Putative lipoprotein</fullName>
    </submittedName>
</protein>
<feature type="chain" id="PRO_5012639111" evidence="2">
    <location>
        <begin position="18"/>
        <end position="223"/>
    </location>
</feature>
<dbReference type="EMBL" id="FTPD01000023">
    <property type="protein sequence ID" value="SIT56778.1"/>
    <property type="molecule type" value="Genomic_DNA"/>
</dbReference>
<evidence type="ECO:0000313" key="4">
    <source>
        <dbReference type="Proteomes" id="UP000188388"/>
    </source>
</evidence>
<dbReference type="PROSITE" id="PS51257">
    <property type="entry name" value="PROKAR_LIPOPROTEIN"/>
    <property type="match status" value="1"/>
</dbReference>
<evidence type="ECO:0000256" key="2">
    <source>
        <dbReference type="SAM" id="SignalP"/>
    </source>
</evidence>
<evidence type="ECO:0000313" key="3">
    <source>
        <dbReference type="EMBL" id="SIT56778.1"/>
    </source>
</evidence>
<keyword evidence="4" id="KW-1185">Reference proteome</keyword>
<evidence type="ECO:0000256" key="1">
    <source>
        <dbReference type="SAM" id="MobiDB-lite"/>
    </source>
</evidence>
<dbReference type="AlphaFoldDB" id="A0A1R3VA68"/>
<reference evidence="4" key="1">
    <citation type="submission" date="2017-01" db="EMBL/GenBank/DDBJ databases">
        <authorList>
            <person name="Brunel B."/>
        </authorList>
    </citation>
    <scope>NUCLEOTIDE SEQUENCE [LARGE SCALE GENOMIC DNA]</scope>
</reference>
<sequence>MTLVSGRSLSVALFALAAASCQSQSQDKPQLNFTSDERTLAAAGAPTSTVNSAEGRYFIEFRSRYAYTYGHSFVIFGRMDKSGKMINAEVAGLAPKSNDPNIYMLGHLAPVPASTGWTDGDLEIAYRSASWTVPLTEPEYRRVVAYIRKLQAKSPLWHASLYNCNAFVADIASFMGYKTPSIWLMPRDFITKLRQMNGGPNAIGYTGPPGVESGNAPVATAPR</sequence>
<dbReference type="STRING" id="1631249.BQ8794_30227"/>
<dbReference type="Proteomes" id="UP000188388">
    <property type="component" value="Unassembled WGS sequence"/>
</dbReference>